<dbReference type="Proteomes" id="UP000630528">
    <property type="component" value="Unassembled WGS sequence"/>
</dbReference>
<evidence type="ECO:0000256" key="8">
    <source>
        <dbReference type="PIRSR" id="PIRSR000005-1"/>
    </source>
</evidence>
<evidence type="ECO:0000256" key="4">
    <source>
        <dbReference type="ARBA" id="ARBA00022723"/>
    </source>
</evidence>
<feature type="binding site" description="axial binding residue" evidence="9">
    <location>
        <position position="76"/>
    </location>
    <ligand>
        <name>heme c</name>
        <dbReference type="ChEBI" id="CHEBI:61717"/>
        <label>1</label>
    </ligand>
    <ligandPart>
        <name>Fe</name>
        <dbReference type="ChEBI" id="CHEBI:18248"/>
    </ligandPart>
</feature>
<evidence type="ECO:0000313" key="12">
    <source>
        <dbReference type="EMBL" id="MBK6008936.1"/>
    </source>
</evidence>
<comment type="caution">
    <text evidence="12">The sequence shown here is derived from an EMBL/GenBank/DDBJ whole genome shotgun (WGS) entry which is preliminary data.</text>
</comment>
<keyword evidence="2" id="KW-0813">Transport</keyword>
<feature type="binding site" description="covalent" evidence="8">
    <location>
        <position position="126"/>
    </location>
    <ligand>
        <name>heme c</name>
        <dbReference type="ChEBI" id="CHEBI:61717"/>
        <label>2</label>
    </ligand>
</feature>
<evidence type="ECO:0000256" key="3">
    <source>
        <dbReference type="ARBA" id="ARBA00022617"/>
    </source>
</evidence>
<gene>
    <name evidence="12" type="ORF">JJB11_22800</name>
</gene>
<feature type="binding site" description="axial binding residue" evidence="9">
    <location>
        <position position="171"/>
    </location>
    <ligand>
        <name>heme c</name>
        <dbReference type="ChEBI" id="CHEBI:61717"/>
        <label>2</label>
    </ligand>
    <ligandPart>
        <name>Fe</name>
        <dbReference type="ChEBI" id="CHEBI:18248"/>
    </ligandPart>
</feature>
<evidence type="ECO:0000256" key="1">
    <source>
        <dbReference type="ARBA" id="ARBA00004418"/>
    </source>
</evidence>
<dbReference type="PIRSF" id="PIRSF000005">
    <property type="entry name" value="Cytochrome_c4"/>
    <property type="match status" value="1"/>
</dbReference>
<evidence type="ECO:0000256" key="6">
    <source>
        <dbReference type="ARBA" id="ARBA00022982"/>
    </source>
</evidence>
<feature type="chain" id="PRO_5036760938" evidence="10">
    <location>
        <begin position="20"/>
        <end position="193"/>
    </location>
</feature>
<feature type="binding site" description="covalent" evidence="8">
    <location>
        <position position="129"/>
    </location>
    <ligand>
        <name>heme c</name>
        <dbReference type="ChEBI" id="CHEBI:61717"/>
        <label>2</label>
    </ligand>
</feature>
<reference evidence="12" key="2">
    <citation type="submission" date="2021-01" db="EMBL/GenBank/DDBJ databases">
        <authorList>
            <person name="Kang M."/>
        </authorList>
    </citation>
    <scope>NUCLEOTIDE SEQUENCE</scope>
    <source>
        <strain evidence="12">KACC 17527</strain>
    </source>
</reference>
<dbReference type="RefSeq" id="WP_201176992.1">
    <property type="nucleotide sequence ID" value="NZ_JAEPWM010000013.1"/>
</dbReference>
<feature type="domain" description="Cytochrome c" evidence="11">
    <location>
        <begin position="21"/>
        <end position="99"/>
    </location>
</feature>
<dbReference type="GO" id="GO:0005506">
    <property type="term" value="F:iron ion binding"/>
    <property type="evidence" value="ECO:0007669"/>
    <property type="project" value="InterPro"/>
</dbReference>
<keyword evidence="13" id="KW-1185">Reference proteome</keyword>
<feature type="binding site" description="covalent" evidence="8">
    <location>
        <position position="33"/>
    </location>
    <ligand>
        <name>heme c</name>
        <dbReference type="ChEBI" id="CHEBI:61717"/>
        <label>1</label>
    </ligand>
</feature>
<keyword evidence="4 9" id="KW-0479">Metal-binding</keyword>
<evidence type="ECO:0000256" key="5">
    <source>
        <dbReference type="ARBA" id="ARBA00022764"/>
    </source>
</evidence>
<protein>
    <submittedName>
        <fullName evidence="12">C-type cytochrome</fullName>
    </submittedName>
</protein>
<feature type="binding site" description="axial binding residue" evidence="9">
    <location>
        <position position="37"/>
    </location>
    <ligand>
        <name>heme c</name>
        <dbReference type="ChEBI" id="CHEBI:61717"/>
        <label>1</label>
    </ligand>
    <ligandPart>
        <name>Fe</name>
        <dbReference type="ChEBI" id="CHEBI:18248"/>
    </ligandPart>
</feature>
<dbReference type="SUPFAM" id="SSF46626">
    <property type="entry name" value="Cytochrome c"/>
    <property type="match status" value="2"/>
</dbReference>
<name>A0A934TX67_9BURK</name>
<evidence type="ECO:0000256" key="9">
    <source>
        <dbReference type="PIRSR" id="PIRSR000005-2"/>
    </source>
</evidence>
<dbReference type="InterPro" id="IPR024167">
    <property type="entry name" value="Cytochrome_c4-like"/>
</dbReference>
<dbReference type="PROSITE" id="PS51007">
    <property type="entry name" value="CYTC"/>
    <property type="match status" value="2"/>
</dbReference>
<dbReference type="AlphaFoldDB" id="A0A934TX67"/>
<dbReference type="PROSITE" id="PS51257">
    <property type="entry name" value="PROKAR_LIPOPROTEIN"/>
    <property type="match status" value="1"/>
</dbReference>
<evidence type="ECO:0000256" key="10">
    <source>
        <dbReference type="SAM" id="SignalP"/>
    </source>
</evidence>
<feature type="signal peptide" evidence="10">
    <location>
        <begin position="1"/>
        <end position="19"/>
    </location>
</feature>
<dbReference type="InterPro" id="IPR009056">
    <property type="entry name" value="Cyt_c-like_dom"/>
</dbReference>
<organism evidence="12 13">
    <name type="scientific">Ramlibacter ginsenosidimutans</name>
    <dbReference type="NCBI Taxonomy" id="502333"/>
    <lineage>
        <taxon>Bacteria</taxon>
        <taxon>Pseudomonadati</taxon>
        <taxon>Pseudomonadota</taxon>
        <taxon>Betaproteobacteria</taxon>
        <taxon>Burkholderiales</taxon>
        <taxon>Comamonadaceae</taxon>
        <taxon>Ramlibacter</taxon>
    </lineage>
</organism>
<dbReference type="Pfam" id="PF13442">
    <property type="entry name" value="Cytochrome_CBB3"/>
    <property type="match status" value="1"/>
</dbReference>
<dbReference type="InterPro" id="IPR050597">
    <property type="entry name" value="Cytochrome_c_Oxidase_Subunit"/>
</dbReference>
<keyword evidence="6" id="KW-0249">Electron transport</keyword>
<proteinExistence type="predicted"/>
<keyword evidence="7 9" id="KW-0408">Iron</keyword>
<accession>A0A934TX67</accession>
<sequence>MKSLALLFAAALTSSAACAAVDLAAGAATAQACMACHGPGGVSATPEIPSLAGQPDAFLQWQLVFFRTGQRKSPVMQPMAQALKDDDIRNVAAFFAAQKPARPANVSPADPALMAQARKVVAGNRCAACHKDDFSGTQATARLAGQREDYLLKALRDFKSGARNGGAMAAMMEVVAPLADDDLRALAHLLAHL</sequence>
<feature type="binding site" description="covalent" evidence="8">
    <location>
        <position position="36"/>
    </location>
    <ligand>
        <name>heme c</name>
        <dbReference type="ChEBI" id="CHEBI:61717"/>
        <label>1</label>
    </ligand>
</feature>
<evidence type="ECO:0000313" key="13">
    <source>
        <dbReference type="Proteomes" id="UP000630528"/>
    </source>
</evidence>
<evidence type="ECO:0000256" key="2">
    <source>
        <dbReference type="ARBA" id="ARBA00022448"/>
    </source>
</evidence>
<evidence type="ECO:0000256" key="7">
    <source>
        <dbReference type="ARBA" id="ARBA00023004"/>
    </source>
</evidence>
<dbReference type="Pfam" id="PF00034">
    <property type="entry name" value="Cytochrom_C"/>
    <property type="match status" value="1"/>
</dbReference>
<comment type="PTM">
    <text evidence="8">Binds 2 heme c groups covalently per subunit.</text>
</comment>
<keyword evidence="3 8" id="KW-0349">Heme</keyword>
<comment type="subcellular location">
    <subcellularLocation>
        <location evidence="1">Periplasm</location>
    </subcellularLocation>
</comment>
<dbReference type="EMBL" id="JAEPWM010000013">
    <property type="protein sequence ID" value="MBK6008936.1"/>
    <property type="molecule type" value="Genomic_DNA"/>
</dbReference>
<keyword evidence="10" id="KW-0732">Signal</keyword>
<reference evidence="12" key="1">
    <citation type="journal article" date="2012" name="J. Microbiol. Biotechnol.">
        <title>Ramlibacter ginsenosidimutans sp. nov., with ginsenoside-converting activity.</title>
        <authorList>
            <person name="Wang L."/>
            <person name="An D.S."/>
            <person name="Kim S.G."/>
            <person name="Jin F.X."/>
            <person name="Kim S.C."/>
            <person name="Lee S.T."/>
            <person name="Im W.T."/>
        </authorList>
    </citation>
    <scope>NUCLEOTIDE SEQUENCE</scope>
    <source>
        <strain evidence="12">KACC 17527</strain>
    </source>
</reference>
<evidence type="ECO:0000259" key="11">
    <source>
        <dbReference type="PROSITE" id="PS51007"/>
    </source>
</evidence>
<dbReference type="InterPro" id="IPR036909">
    <property type="entry name" value="Cyt_c-like_dom_sf"/>
</dbReference>
<keyword evidence="5" id="KW-0574">Periplasm</keyword>
<dbReference type="GO" id="GO:0009055">
    <property type="term" value="F:electron transfer activity"/>
    <property type="evidence" value="ECO:0007669"/>
    <property type="project" value="InterPro"/>
</dbReference>
<feature type="binding site" description="axial binding residue" evidence="9">
    <location>
        <position position="130"/>
    </location>
    <ligand>
        <name>heme c</name>
        <dbReference type="ChEBI" id="CHEBI:61717"/>
        <label>2</label>
    </ligand>
    <ligandPart>
        <name>Fe</name>
        <dbReference type="ChEBI" id="CHEBI:18248"/>
    </ligandPart>
</feature>
<dbReference type="GO" id="GO:0020037">
    <property type="term" value="F:heme binding"/>
    <property type="evidence" value="ECO:0007669"/>
    <property type="project" value="InterPro"/>
</dbReference>
<feature type="domain" description="Cytochrome c" evidence="11">
    <location>
        <begin position="112"/>
        <end position="193"/>
    </location>
</feature>
<dbReference type="PANTHER" id="PTHR33751">
    <property type="entry name" value="CBB3-TYPE CYTOCHROME C OXIDASE SUBUNIT FIXP"/>
    <property type="match status" value="1"/>
</dbReference>
<dbReference type="Gene3D" id="1.10.760.10">
    <property type="entry name" value="Cytochrome c-like domain"/>
    <property type="match status" value="2"/>
</dbReference>
<dbReference type="PANTHER" id="PTHR33751:SF9">
    <property type="entry name" value="CYTOCHROME C4"/>
    <property type="match status" value="1"/>
</dbReference>
<dbReference type="GO" id="GO:0042597">
    <property type="term" value="C:periplasmic space"/>
    <property type="evidence" value="ECO:0007669"/>
    <property type="project" value="UniProtKB-SubCell"/>
</dbReference>